<gene>
    <name evidence="2" type="ORF">KQX54_000032</name>
</gene>
<dbReference type="Proteomes" id="UP000826195">
    <property type="component" value="Unassembled WGS sequence"/>
</dbReference>
<reference evidence="2 3" key="1">
    <citation type="journal article" date="2021" name="J. Hered.">
        <title>A chromosome-level genome assembly of the parasitoid wasp, Cotesia glomerata (Hymenoptera: Braconidae).</title>
        <authorList>
            <person name="Pinto B.J."/>
            <person name="Weis J.J."/>
            <person name="Gamble T."/>
            <person name="Ode P.J."/>
            <person name="Paul R."/>
            <person name="Zaspel J.M."/>
        </authorList>
    </citation>
    <scope>NUCLEOTIDE SEQUENCE [LARGE SCALE GENOMIC DNA]</scope>
    <source>
        <strain evidence="2">CgM1</strain>
    </source>
</reference>
<evidence type="ECO:0008006" key="4">
    <source>
        <dbReference type="Google" id="ProtNLM"/>
    </source>
</evidence>
<sequence length="195" mass="22526">IGTESADHNTIYIGHGRWMGKESYKTAMDVRRATLFINTMALYIFGSDTLIKSTMTGATSRRSKHVPNHVEKPLKLPHDGIMILRDMYKHFLNTSEWYKNLNQLSKDSLVSKLKEYLTRFISNMKASKSRKNKKNDTIKEAEIDPEHGNNKEKNTNDGISVENRDNEVPEDDNDENHSRHIYPKIVINEVGHKKK</sequence>
<protein>
    <recommendedName>
        <fullName evidence="4">BEN domain-containing protein</fullName>
    </recommendedName>
</protein>
<name>A0AAV7IL91_COTGL</name>
<dbReference type="AlphaFoldDB" id="A0AAV7IL91"/>
<feature type="region of interest" description="Disordered" evidence="1">
    <location>
        <begin position="126"/>
        <end position="195"/>
    </location>
</feature>
<proteinExistence type="predicted"/>
<feature type="non-terminal residue" evidence="2">
    <location>
        <position position="1"/>
    </location>
</feature>
<evidence type="ECO:0000256" key="1">
    <source>
        <dbReference type="SAM" id="MobiDB-lite"/>
    </source>
</evidence>
<accession>A0AAV7IL91</accession>
<evidence type="ECO:0000313" key="2">
    <source>
        <dbReference type="EMBL" id="KAH0553117.1"/>
    </source>
</evidence>
<organism evidence="2 3">
    <name type="scientific">Cotesia glomerata</name>
    <name type="common">Lepidopteran parasitic wasp</name>
    <name type="synonym">Apanteles glomeratus</name>
    <dbReference type="NCBI Taxonomy" id="32391"/>
    <lineage>
        <taxon>Eukaryota</taxon>
        <taxon>Metazoa</taxon>
        <taxon>Ecdysozoa</taxon>
        <taxon>Arthropoda</taxon>
        <taxon>Hexapoda</taxon>
        <taxon>Insecta</taxon>
        <taxon>Pterygota</taxon>
        <taxon>Neoptera</taxon>
        <taxon>Endopterygota</taxon>
        <taxon>Hymenoptera</taxon>
        <taxon>Apocrita</taxon>
        <taxon>Ichneumonoidea</taxon>
        <taxon>Braconidae</taxon>
        <taxon>Microgastrinae</taxon>
        <taxon>Cotesia</taxon>
    </lineage>
</organism>
<dbReference type="EMBL" id="JAHXZJ010001249">
    <property type="protein sequence ID" value="KAH0553117.1"/>
    <property type="molecule type" value="Genomic_DNA"/>
</dbReference>
<evidence type="ECO:0000313" key="3">
    <source>
        <dbReference type="Proteomes" id="UP000826195"/>
    </source>
</evidence>
<keyword evidence="3" id="KW-1185">Reference proteome</keyword>
<feature type="compositionally biased region" description="Basic and acidic residues" evidence="1">
    <location>
        <begin position="134"/>
        <end position="155"/>
    </location>
</feature>
<comment type="caution">
    <text evidence="2">The sequence shown here is derived from an EMBL/GenBank/DDBJ whole genome shotgun (WGS) entry which is preliminary data.</text>
</comment>